<keyword evidence="4 6" id="KW-0067">ATP-binding</keyword>
<name>A0A5D0MIU0_9BACT</name>
<dbReference type="GO" id="GO:0005524">
    <property type="term" value="F:ATP binding"/>
    <property type="evidence" value="ECO:0007669"/>
    <property type="project" value="UniProtKB-UniRule"/>
</dbReference>
<dbReference type="GO" id="GO:0000731">
    <property type="term" value="P:DNA synthesis involved in DNA repair"/>
    <property type="evidence" value="ECO:0007669"/>
    <property type="project" value="TreeGrafter"/>
</dbReference>
<dbReference type="GO" id="GO:0006302">
    <property type="term" value="P:double-strand break repair"/>
    <property type="evidence" value="ECO:0007669"/>
    <property type="project" value="TreeGrafter"/>
</dbReference>
<comment type="similarity">
    <text evidence="6 7">Belongs to the RecF family.</text>
</comment>
<evidence type="ECO:0000313" key="8">
    <source>
        <dbReference type="EMBL" id="TYB31845.1"/>
    </source>
</evidence>
<keyword evidence="5 6" id="KW-0238">DNA-binding</keyword>
<comment type="caution">
    <text evidence="6">Lacks conserved residue(s) required for the propagation of feature annotation.</text>
</comment>
<organism evidence="8 9">
    <name type="scientific">Candidatus Mcinerneyibacterium aminivorans</name>
    <dbReference type="NCBI Taxonomy" id="2703815"/>
    <lineage>
        <taxon>Bacteria</taxon>
        <taxon>Candidatus Macinerneyibacteriota</taxon>
        <taxon>Candidatus Mcinerneyibacteria</taxon>
        <taxon>Candidatus Mcinerneyibacteriales</taxon>
        <taxon>Candidatus Mcinerneyibacteriaceae</taxon>
        <taxon>Candidatus Mcinerneyibacterium</taxon>
    </lineage>
</organism>
<evidence type="ECO:0000313" key="9">
    <source>
        <dbReference type="Proteomes" id="UP000324143"/>
    </source>
</evidence>
<dbReference type="InterPro" id="IPR042174">
    <property type="entry name" value="RecF_2"/>
</dbReference>
<evidence type="ECO:0000256" key="7">
    <source>
        <dbReference type="RuleBase" id="RU000578"/>
    </source>
</evidence>
<proteinExistence type="inferred from homology"/>
<dbReference type="GO" id="GO:0005737">
    <property type="term" value="C:cytoplasm"/>
    <property type="evidence" value="ECO:0007669"/>
    <property type="project" value="UniProtKB-SubCell"/>
</dbReference>
<keyword evidence="6 7" id="KW-0742">SOS response</keyword>
<dbReference type="GO" id="GO:0003697">
    <property type="term" value="F:single-stranded DNA binding"/>
    <property type="evidence" value="ECO:0007669"/>
    <property type="project" value="UniProtKB-UniRule"/>
</dbReference>
<evidence type="ECO:0000256" key="6">
    <source>
        <dbReference type="HAMAP-Rule" id="MF_00365"/>
    </source>
</evidence>
<dbReference type="GO" id="GO:0006260">
    <property type="term" value="P:DNA replication"/>
    <property type="evidence" value="ECO:0007669"/>
    <property type="project" value="UniProtKB-UniRule"/>
</dbReference>
<dbReference type="InterPro" id="IPR027417">
    <property type="entry name" value="P-loop_NTPase"/>
</dbReference>
<dbReference type="HAMAP" id="MF_00365">
    <property type="entry name" value="RecF"/>
    <property type="match status" value="1"/>
</dbReference>
<keyword evidence="1 6" id="KW-0963">Cytoplasm</keyword>
<evidence type="ECO:0000256" key="5">
    <source>
        <dbReference type="ARBA" id="ARBA00023125"/>
    </source>
</evidence>
<comment type="function">
    <text evidence="6 7">The RecF protein is involved in DNA metabolism; it is required for DNA replication and normal SOS inducibility. RecF binds preferentially to single-stranded, linear DNA. It also seems to bind ATP.</text>
</comment>
<dbReference type="GO" id="GO:0009432">
    <property type="term" value="P:SOS response"/>
    <property type="evidence" value="ECO:0007669"/>
    <property type="project" value="UniProtKB-UniRule"/>
</dbReference>
<dbReference type="NCBIfam" id="TIGR00611">
    <property type="entry name" value="recf"/>
    <property type="match status" value="1"/>
</dbReference>
<sequence length="228" mass="27745">MVYFYQNEIRRFFDKYIQLFFGDYRRNLLKYKKILRERNAILKEKNPSKKEIKIWDDFFIKYSGKIISDRKQFVKKLNGSINKYYQKIFSEKFDIKIDYRTNFEKEKFRKNLNRDIKKQTTQIGPHRDKYKIIFNNKQLKASASQGQMKSFIMSFILVLTEKLSKNGSEDVVLLMDDVFAELDLERKNKIFKIINDFDLQCFFTVVEKDFFENKIENFIKIDDGRIIQ</sequence>
<evidence type="ECO:0000256" key="2">
    <source>
        <dbReference type="ARBA" id="ARBA00022705"/>
    </source>
</evidence>
<dbReference type="PANTHER" id="PTHR32182">
    <property type="entry name" value="DNA REPLICATION AND REPAIR PROTEIN RECF"/>
    <property type="match status" value="1"/>
</dbReference>
<dbReference type="InterPro" id="IPR001238">
    <property type="entry name" value="DNA-binding_RecF"/>
</dbReference>
<keyword evidence="6 7" id="KW-0227">DNA damage</keyword>
<dbReference type="Proteomes" id="UP000324143">
    <property type="component" value="Unassembled WGS sequence"/>
</dbReference>
<evidence type="ECO:0000256" key="4">
    <source>
        <dbReference type="ARBA" id="ARBA00022840"/>
    </source>
</evidence>
<comment type="caution">
    <text evidence="8">The sequence shown here is derived from an EMBL/GenBank/DDBJ whole genome shotgun (WGS) entry which is preliminary data.</text>
</comment>
<dbReference type="Gene3D" id="3.40.50.300">
    <property type="entry name" value="P-loop containing nucleotide triphosphate hydrolases"/>
    <property type="match status" value="1"/>
</dbReference>
<reference evidence="8" key="1">
    <citation type="submission" date="2019-08" db="EMBL/GenBank/DDBJ databases">
        <title>Genomic characterization of a novel candidate phylum (ARYD3) from a high temperature, high salinity tertiary oil reservoir in north central Oklahoma, USA.</title>
        <authorList>
            <person name="Youssef N.H."/>
            <person name="Yadav A."/>
            <person name="Elshahed M.S."/>
        </authorList>
    </citation>
    <scope>NUCLEOTIDE SEQUENCE [LARGE SCALE GENOMIC DNA]</scope>
    <source>
        <strain evidence="8">ARYD3</strain>
    </source>
</reference>
<keyword evidence="3 6" id="KW-0547">Nucleotide-binding</keyword>
<keyword evidence="6 7" id="KW-0234">DNA repair</keyword>
<dbReference type="PROSITE" id="PS00618">
    <property type="entry name" value="RECF_2"/>
    <property type="match status" value="1"/>
</dbReference>
<accession>A0A5D0MIU0</accession>
<evidence type="ECO:0000256" key="1">
    <source>
        <dbReference type="ARBA" id="ARBA00022490"/>
    </source>
</evidence>
<keyword evidence="2 6" id="KW-0235">DNA replication</keyword>
<dbReference type="Gene3D" id="1.20.1050.90">
    <property type="entry name" value="RecF/RecN/SMC, N-terminal domain"/>
    <property type="match status" value="1"/>
</dbReference>
<dbReference type="PANTHER" id="PTHR32182:SF0">
    <property type="entry name" value="DNA REPLICATION AND REPAIR PROTEIN RECF"/>
    <property type="match status" value="1"/>
</dbReference>
<gene>
    <name evidence="6" type="primary">recF</name>
    <name evidence="8" type="ORF">FXF47_01875</name>
</gene>
<comment type="subcellular location">
    <subcellularLocation>
        <location evidence="6 7">Cytoplasm</location>
    </subcellularLocation>
</comment>
<protein>
    <recommendedName>
        <fullName evidence="6 7">DNA replication and repair protein RecF</fullName>
    </recommendedName>
</protein>
<dbReference type="EMBL" id="VSIX01000026">
    <property type="protein sequence ID" value="TYB31845.1"/>
    <property type="molecule type" value="Genomic_DNA"/>
</dbReference>
<keyword evidence="9" id="KW-1185">Reference proteome</keyword>
<dbReference type="SUPFAM" id="SSF52540">
    <property type="entry name" value="P-loop containing nucleoside triphosphate hydrolases"/>
    <property type="match status" value="1"/>
</dbReference>
<dbReference type="AlphaFoldDB" id="A0A5D0MIU0"/>
<evidence type="ECO:0000256" key="3">
    <source>
        <dbReference type="ARBA" id="ARBA00022741"/>
    </source>
</evidence>
<dbReference type="InterPro" id="IPR018078">
    <property type="entry name" value="DNA-binding_RecF_CS"/>
</dbReference>